<keyword evidence="3" id="KW-1185">Reference proteome</keyword>
<dbReference type="EMBL" id="CAJVRL010000103">
    <property type="protein sequence ID" value="CAG8960885.1"/>
    <property type="molecule type" value="Genomic_DNA"/>
</dbReference>
<feature type="domain" description="Piwi" evidence="1">
    <location>
        <begin position="1"/>
        <end position="262"/>
    </location>
</feature>
<accession>A0A9N9LAX6</accession>
<gene>
    <name evidence="2" type="ORF">HYFRA_00002422</name>
</gene>
<dbReference type="SUPFAM" id="SSF53098">
    <property type="entry name" value="Ribonuclease H-like"/>
    <property type="match status" value="1"/>
</dbReference>
<dbReference type="Gene3D" id="3.30.420.10">
    <property type="entry name" value="Ribonuclease H-like superfamily/Ribonuclease H"/>
    <property type="match status" value="1"/>
</dbReference>
<dbReference type="Pfam" id="PF02171">
    <property type="entry name" value="Piwi"/>
    <property type="match status" value="1"/>
</dbReference>
<evidence type="ECO:0000313" key="2">
    <source>
        <dbReference type="EMBL" id="CAG8960885.1"/>
    </source>
</evidence>
<sequence length="320" mass="35620">MILGADVTHPGTHSQPSCPSLAAVVATDTNGSSNYLASARVQEGREEKIIQELKYMVRERVLAWVNKAARNGVPYGDILPKMLLFYRDGVSESQYEDVQKHEVPQVKAGYTSALEYLRVNNNALYTRLMGNQPPAAQTFGLVVVVAAKRHSTRFFPQATSLPGTNVNLTAGNAFRQVFMPPSFENFYIQSHGSPLGTARSSYYVVIQNSNSSSTGRALDPRQLAKITNKLCYTSSRCLKGISIATPARYADLVCDRLRLYMRPAMVRNFRHPFQLPTAAVANETTPTEYANDTRLWRNSQVTGPNDNPWLSSLNNIMFYI</sequence>
<name>A0A9N9LAX6_9HELO</name>
<dbReference type="InterPro" id="IPR003165">
    <property type="entry name" value="Piwi"/>
</dbReference>
<dbReference type="InterPro" id="IPR012337">
    <property type="entry name" value="RNaseH-like_sf"/>
</dbReference>
<protein>
    <recommendedName>
        <fullName evidence="1">Piwi domain-containing protein</fullName>
    </recommendedName>
</protein>
<dbReference type="PROSITE" id="PS50822">
    <property type="entry name" value="PIWI"/>
    <property type="match status" value="1"/>
</dbReference>
<dbReference type="OrthoDB" id="10252740at2759"/>
<evidence type="ECO:0000313" key="3">
    <source>
        <dbReference type="Proteomes" id="UP000696280"/>
    </source>
</evidence>
<dbReference type="Proteomes" id="UP000696280">
    <property type="component" value="Unassembled WGS sequence"/>
</dbReference>
<dbReference type="GO" id="GO:0003676">
    <property type="term" value="F:nucleic acid binding"/>
    <property type="evidence" value="ECO:0007669"/>
    <property type="project" value="InterPro"/>
</dbReference>
<organism evidence="2 3">
    <name type="scientific">Hymenoscyphus fraxineus</name>
    <dbReference type="NCBI Taxonomy" id="746836"/>
    <lineage>
        <taxon>Eukaryota</taxon>
        <taxon>Fungi</taxon>
        <taxon>Dikarya</taxon>
        <taxon>Ascomycota</taxon>
        <taxon>Pezizomycotina</taxon>
        <taxon>Leotiomycetes</taxon>
        <taxon>Helotiales</taxon>
        <taxon>Helotiaceae</taxon>
        <taxon>Hymenoscyphus</taxon>
    </lineage>
</organism>
<proteinExistence type="predicted"/>
<dbReference type="SMART" id="SM00950">
    <property type="entry name" value="Piwi"/>
    <property type="match status" value="1"/>
</dbReference>
<reference evidence="2" key="1">
    <citation type="submission" date="2021-07" db="EMBL/GenBank/DDBJ databases">
        <authorList>
            <person name="Durling M."/>
        </authorList>
    </citation>
    <scope>NUCLEOTIDE SEQUENCE</scope>
</reference>
<comment type="caution">
    <text evidence="2">The sequence shown here is derived from an EMBL/GenBank/DDBJ whole genome shotgun (WGS) entry which is preliminary data.</text>
</comment>
<dbReference type="InterPro" id="IPR036397">
    <property type="entry name" value="RNaseH_sf"/>
</dbReference>
<evidence type="ECO:0000259" key="1">
    <source>
        <dbReference type="PROSITE" id="PS50822"/>
    </source>
</evidence>
<dbReference type="PANTHER" id="PTHR22891">
    <property type="entry name" value="EUKARYOTIC TRANSLATION INITIATION FACTOR 2C"/>
    <property type="match status" value="1"/>
</dbReference>
<dbReference type="AlphaFoldDB" id="A0A9N9LAX6"/>